<accession>A0A252AYA5</accession>
<dbReference type="GO" id="GO:0004057">
    <property type="term" value="F:arginyl-tRNA--protein transferase activity"/>
    <property type="evidence" value="ECO:0007669"/>
    <property type="project" value="InterPro"/>
</dbReference>
<dbReference type="NCBIfam" id="NF002343">
    <property type="entry name" value="PRK01305.1-4"/>
    <property type="match status" value="1"/>
</dbReference>
<dbReference type="SUPFAM" id="SSF55729">
    <property type="entry name" value="Acyl-CoA N-acyltransferases (Nat)"/>
    <property type="match status" value="1"/>
</dbReference>
<dbReference type="GO" id="GO:0008914">
    <property type="term" value="F:leucyl-tRNA--protein transferase activity"/>
    <property type="evidence" value="ECO:0007669"/>
    <property type="project" value="UniProtKB-UniRule"/>
</dbReference>
<dbReference type="NCBIfam" id="NF002342">
    <property type="entry name" value="PRK01305.1-3"/>
    <property type="match status" value="1"/>
</dbReference>
<gene>
    <name evidence="4" type="primary">bpt</name>
    <name evidence="7" type="ORF">HK17_12400</name>
</gene>
<dbReference type="InterPro" id="IPR007472">
    <property type="entry name" value="N-end_Aminoacyl_Trfase_C"/>
</dbReference>
<sequence length="251" mass="28398">MVSTLRHPQSFFTTAPQPCPYLPGRLERKVIADLAVPDADALHSRLSRVGFRRSHTLAYAPVCETCAACIPIRIPVAHFTPDRTQRRTVRHNADLTAHIIPPTATQEQYDLFARYQDARHAEGDMADMNAAEYRSMVEDTTVQTMLVEFRTPAHQLMAVSLVDRLEDGLSAVYSFYEPDAPQRSLGSFAILSLIKETEQLGLPYLYLGYWIRQSPKMAYKARYHPAEILSHGTWHTLDTANPPADDPRTFE</sequence>
<name>A0A252AYA5_9PROT</name>
<comment type="subcellular location">
    <subcellularLocation>
        <location evidence="4">Cytoplasm</location>
    </subcellularLocation>
</comment>
<dbReference type="PANTHER" id="PTHR21367:SF1">
    <property type="entry name" value="ARGINYL-TRNA--PROTEIN TRANSFERASE 1"/>
    <property type="match status" value="1"/>
</dbReference>
<dbReference type="NCBIfam" id="NF002341">
    <property type="entry name" value="PRK01305.1-1"/>
    <property type="match status" value="1"/>
</dbReference>
<keyword evidence="1 4" id="KW-0963">Cytoplasm</keyword>
<proteinExistence type="inferred from homology"/>
<dbReference type="EC" id="2.3.2.29" evidence="4"/>
<dbReference type="PIRSF" id="PIRSF037208">
    <property type="entry name" value="ATE_pro_prd"/>
    <property type="match status" value="1"/>
</dbReference>
<reference evidence="8" key="1">
    <citation type="submission" date="2014-06" db="EMBL/GenBank/DDBJ databases">
        <authorList>
            <person name="Winans N.J."/>
            <person name="Newell P.D."/>
            <person name="Douglas A.E."/>
        </authorList>
    </citation>
    <scope>NUCLEOTIDE SEQUENCE [LARGE SCALE GENOMIC DNA]</scope>
</reference>
<dbReference type="Proteomes" id="UP000194641">
    <property type="component" value="Unassembled WGS sequence"/>
</dbReference>
<evidence type="ECO:0000256" key="2">
    <source>
        <dbReference type="ARBA" id="ARBA00022679"/>
    </source>
</evidence>
<evidence type="ECO:0000256" key="4">
    <source>
        <dbReference type="HAMAP-Rule" id="MF_00689"/>
    </source>
</evidence>
<dbReference type="InterPro" id="IPR016181">
    <property type="entry name" value="Acyl_CoA_acyltransferase"/>
</dbReference>
<comment type="catalytic activity">
    <reaction evidence="4">
        <text>N-terminal L-glutamyl-[protein] + L-leucyl-tRNA(Leu) = N-terminal L-leucyl-L-glutamyl-[protein] + tRNA(Leu) + H(+)</text>
        <dbReference type="Rhea" id="RHEA:50412"/>
        <dbReference type="Rhea" id="RHEA-COMP:9613"/>
        <dbReference type="Rhea" id="RHEA-COMP:9622"/>
        <dbReference type="Rhea" id="RHEA-COMP:12664"/>
        <dbReference type="Rhea" id="RHEA-COMP:12668"/>
        <dbReference type="ChEBI" id="CHEBI:15378"/>
        <dbReference type="ChEBI" id="CHEBI:64721"/>
        <dbReference type="ChEBI" id="CHEBI:78442"/>
        <dbReference type="ChEBI" id="CHEBI:78494"/>
        <dbReference type="ChEBI" id="CHEBI:133041"/>
        <dbReference type="EC" id="2.3.2.29"/>
    </reaction>
</comment>
<dbReference type="InterPro" id="IPR007471">
    <property type="entry name" value="N-end_Aminoacyl_Trfase_N"/>
</dbReference>
<dbReference type="Pfam" id="PF04377">
    <property type="entry name" value="ATE_C"/>
    <property type="match status" value="1"/>
</dbReference>
<keyword evidence="3 4" id="KW-0012">Acyltransferase</keyword>
<evidence type="ECO:0000259" key="6">
    <source>
        <dbReference type="Pfam" id="PF04377"/>
    </source>
</evidence>
<evidence type="ECO:0000313" key="8">
    <source>
        <dbReference type="Proteomes" id="UP000194641"/>
    </source>
</evidence>
<dbReference type="RefSeq" id="WP_086658734.1">
    <property type="nucleotide sequence ID" value="NZ_JBJJWX010000001.1"/>
</dbReference>
<protein>
    <recommendedName>
        <fullName evidence="4">Aspartate/glutamate leucyltransferase</fullName>
        <ecNumber evidence="4">2.3.2.29</ecNumber>
    </recommendedName>
</protein>
<dbReference type="NCBIfam" id="NF002346">
    <property type="entry name" value="PRK01305.2-3"/>
    <property type="match status" value="1"/>
</dbReference>
<evidence type="ECO:0000259" key="5">
    <source>
        <dbReference type="Pfam" id="PF04376"/>
    </source>
</evidence>
<feature type="domain" description="N-end rule aminoacyl transferase C-terminal" evidence="6">
    <location>
        <begin position="107"/>
        <end position="229"/>
    </location>
</feature>
<dbReference type="GO" id="GO:0071596">
    <property type="term" value="P:ubiquitin-dependent protein catabolic process via the N-end rule pathway"/>
    <property type="evidence" value="ECO:0007669"/>
    <property type="project" value="InterPro"/>
</dbReference>
<dbReference type="InterPro" id="IPR017138">
    <property type="entry name" value="Asp_Glu_LeuTrfase"/>
</dbReference>
<feature type="domain" description="N-end aminoacyl transferase N-terminal" evidence="5">
    <location>
        <begin position="17"/>
        <end position="87"/>
    </location>
</feature>
<evidence type="ECO:0000256" key="1">
    <source>
        <dbReference type="ARBA" id="ARBA00022490"/>
    </source>
</evidence>
<comment type="similarity">
    <text evidence="4">Belongs to the R-transferase family. Bpt subfamily.</text>
</comment>
<dbReference type="Pfam" id="PF04376">
    <property type="entry name" value="ATE_N"/>
    <property type="match status" value="1"/>
</dbReference>
<dbReference type="EMBL" id="JOPA01000004">
    <property type="protein sequence ID" value="OUI96401.1"/>
    <property type="molecule type" value="Genomic_DNA"/>
</dbReference>
<comment type="function">
    <text evidence="4">Functions in the N-end rule pathway of protein degradation where it conjugates Leu from its aminoacyl-tRNA to the N-termini of proteins containing an N-terminal aspartate or glutamate.</text>
</comment>
<dbReference type="PANTHER" id="PTHR21367">
    <property type="entry name" value="ARGININE-TRNA-PROTEIN TRANSFERASE 1"/>
    <property type="match status" value="1"/>
</dbReference>
<dbReference type="HAMAP" id="MF_00689">
    <property type="entry name" value="Bpt"/>
    <property type="match status" value="1"/>
</dbReference>
<organism evidence="7 8">
    <name type="scientific">Acetobacter indonesiensis</name>
    <dbReference type="NCBI Taxonomy" id="104101"/>
    <lineage>
        <taxon>Bacteria</taxon>
        <taxon>Pseudomonadati</taxon>
        <taxon>Pseudomonadota</taxon>
        <taxon>Alphaproteobacteria</taxon>
        <taxon>Acetobacterales</taxon>
        <taxon>Acetobacteraceae</taxon>
        <taxon>Acetobacter</taxon>
    </lineage>
</organism>
<evidence type="ECO:0000256" key="3">
    <source>
        <dbReference type="ARBA" id="ARBA00023315"/>
    </source>
</evidence>
<comment type="caution">
    <text evidence="7">The sequence shown here is derived from an EMBL/GenBank/DDBJ whole genome shotgun (WGS) entry which is preliminary data.</text>
</comment>
<comment type="catalytic activity">
    <reaction evidence="4">
        <text>N-terminal L-aspartyl-[protein] + L-leucyl-tRNA(Leu) = N-terminal L-leucyl-L-aspartyl-[protein] + tRNA(Leu) + H(+)</text>
        <dbReference type="Rhea" id="RHEA:50420"/>
        <dbReference type="Rhea" id="RHEA-COMP:9613"/>
        <dbReference type="Rhea" id="RHEA-COMP:9622"/>
        <dbReference type="Rhea" id="RHEA-COMP:12669"/>
        <dbReference type="Rhea" id="RHEA-COMP:12674"/>
        <dbReference type="ChEBI" id="CHEBI:15378"/>
        <dbReference type="ChEBI" id="CHEBI:64720"/>
        <dbReference type="ChEBI" id="CHEBI:78442"/>
        <dbReference type="ChEBI" id="CHEBI:78494"/>
        <dbReference type="ChEBI" id="CHEBI:133042"/>
        <dbReference type="EC" id="2.3.2.29"/>
    </reaction>
</comment>
<dbReference type="AlphaFoldDB" id="A0A252AYA5"/>
<dbReference type="GO" id="GO:0005737">
    <property type="term" value="C:cytoplasm"/>
    <property type="evidence" value="ECO:0007669"/>
    <property type="project" value="UniProtKB-SubCell"/>
</dbReference>
<dbReference type="InterPro" id="IPR030700">
    <property type="entry name" value="N-end_Aminoacyl_Trfase"/>
</dbReference>
<keyword evidence="2 4" id="KW-0808">Transferase</keyword>
<evidence type="ECO:0000313" key="7">
    <source>
        <dbReference type="EMBL" id="OUI96401.1"/>
    </source>
</evidence>